<sequence>MDTTRGHFGPIYCNQMMNNLNLWGKDFNTFVHELMEDIEDVCQSQTSSARISGATTTIHSVKCIIIIACDGNPPVPIHCDGSM</sequence>
<evidence type="ECO:0000256" key="2">
    <source>
        <dbReference type="ARBA" id="ARBA00022525"/>
    </source>
</evidence>
<evidence type="ECO:0000256" key="1">
    <source>
        <dbReference type="ARBA" id="ARBA00004613"/>
    </source>
</evidence>
<dbReference type="InterPro" id="IPR036816">
    <property type="entry name" value="RNaseA-like_dom_sf"/>
</dbReference>
<name>A0A8J6AVH4_GALPY</name>
<dbReference type="OrthoDB" id="8573660at2759"/>
<accession>A0A8J6AVH4</accession>
<proteinExistence type="predicted"/>
<dbReference type="Pfam" id="PF00074">
    <property type="entry name" value="RnaseA"/>
    <property type="match status" value="1"/>
</dbReference>
<reference evidence="4" key="1">
    <citation type="journal article" date="2021" name="Evol. Appl.">
        <title>The genome of the Pyrenean desman and the effects of bottlenecks and inbreeding on the genomic landscape of an endangered species.</title>
        <authorList>
            <person name="Escoda L."/>
            <person name="Castresana J."/>
        </authorList>
    </citation>
    <scope>NUCLEOTIDE SEQUENCE</scope>
    <source>
        <strain evidence="4">IBE-C5619</strain>
    </source>
</reference>
<dbReference type="GO" id="GO:0005576">
    <property type="term" value="C:extracellular region"/>
    <property type="evidence" value="ECO:0007669"/>
    <property type="project" value="UniProtKB-SubCell"/>
</dbReference>
<dbReference type="SMART" id="SM00092">
    <property type="entry name" value="RNAse_Pc"/>
    <property type="match status" value="1"/>
</dbReference>
<dbReference type="Proteomes" id="UP000700334">
    <property type="component" value="Unassembled WGS sequence"/>
</dbReference>
<dbReference type="Gene3D" id="3.10.130.10">
    <property type="entry name" value="Ribonuclease A-like domain"/>
    <property type="match status" value="1"/>
</dbReference>
<evidence type="ECO:0000259" key="3">
    <source>
        <dbReference type="SMART" id="SM00092"/>
    </source>
</evidence>
<protein>
    <submittedName>
        <fullName evidence="4">Ribonuclease pancreatic</fullName>
    </submittedName>
</protein>
<gene>
    <name evidence="4" type="ORF">J0S82_005332</name>
</gene>
<dbReference type="InterPro" id="IPR023412">
    <property type="entry name" value="RNaseA_domain"/>
</dbReference>
<dbReference type="AlphaFoldDB" id="A0A8J6AVH4"/>
<evidence type="ECO:0000313" key="4">
    <source>
        <dbReference type="EMBL" id="KAG8525091.1"/>
    </source>
</evidence>
<keyword evidence="5" id="KW-1185">Reference proteome</keyword>
<comment type="caution">
    <text evidence="4">The sequence shown here is derived from an EMBL/GenBank/DDBJ whole genome shotgun (WGS) entry which is preliminary data.</text>
</comment>
<keyword evidence="2" id="KW-0964">Secreted</keyword>
<comment type="subcellular location">
    <subcellularLocation>
        <location evidence="1">Secreted</location>
    </subcellularLocation>
</comment>
<organism evidence="4 5">
    <name type="scientific">Galemys pyrenaicus</name>
    <name type="common">Iberian desman</name>
    <name type="synonym">Pyrenean desman</name>
    <dbReference type="NCBI Taxonomy" id="202257"/>
    <lineage>
        <taxon>Eukaryota</taxon>
        <taxon>Metazoa</taxon>
        <taxon>Chordata</taxon>
        <taxon>Craniata</taxon>
        <taxon>Vertebrata</taxon>
        <taxon>Euteleostomi</taxon>
        <taxon>Mammalia</taxon>
        <taxon>Eutheria</taxon>
        <taxon>Laurasiatheria</taxon>
        <taxon>Eulipotyphla</taxon>
        <taxon>Talpidae</taxon>
        <taxon>Galemys</taxon>
    </lineage>
</organism>
<dbReference type="SUPFAM" id="SSF54076">
    <property type="entry name" value="RNase A-like"/>
    <property type="match status" value="1"/>
</dbReference>
<feature type="domain" description="Ribonuclease A-domain" evidence="3">
    <location>
        <begin position="1"/>
        <end position="83"/>
    </location>
</feature>
<dbReference type="EMBL" id="JAGFMF010010168">
    <property type="protein sequence ID" value="KAG8525091.1"/>
    <property type="molecule type" value="Genomic_DNA"/>
</dbReference>
<evidence type="ECO:0000313" key="5">
    <source>
        <dbReference type="Proteomes" id="UP000700334"/>
    </source>
</evidence>